<keyword evidence="16" id="KW-1185">Reference proteome</keyword>
<dbReference type="PRINTS" id="PR01078">
    <property type="entry name" value="AMINACHANNEL"/>
</dbReference>
<feature type="region of interest" description="Disordered" evidence="13">
    <location>
        <begin position="1"/>
        <end position="35"/>
    </location>
</feature>
<dbReference type="InterPro" id="IPR001304">
    <property type="entry name" value="C-type_lectin-like"/>
</dbReference>
<dbReference type="InterPro" id="IPR016186">
    <property type="entry name" value="C-type_lectin-like/link_sf"/>
</dbReference>
<dbReference type="Pfam" id="PF00059">
    <property type="entry name" value="Lectin_C"/>
    <property type="match status" value="1"/>
</dbReference>
<keyword evidence="6" id="KW-0915">Sodium</keyword>
<keyword evidence="9" id="KW-1015">Disulfide bond</keyword>
<sequence length="590" mass="66610">MNPFRRTAIENSHLMRDPESSFQRQPSTRKQRTKRATGTCDRWFIEHKAKCYFVSPNIGNEMANRYFCGIYTSVPASVRNEDDKNFIASITNTTAKSYRIGLFKTDGSWIWEDGSRLTYTNWDPSTSEPNDSGDCVVIGRGDYWYDSKCSELANFICSKDATNITYEQTTTYTEPISTTDQIPTTTSQMNPTTTPIATTNNEVVTTSSNIPITTVTNSLASTATEQTSATTSVEPKMSTLLPVVPTSWLLPKRGCCTNCFSISEQYNVSDWCTTCPSGSSHCTAIEDKNTASTMTTEASTTVSVVPKPNFKDAEHLQEFMAALPENVRSRLGYDVSHIVLSSHYSGYTVPLSEFETFYNPVHGNCYIFNSGWDRNIKLRKSSKSGRRYGLHMIMNVNQWDYMRPGTDIAGIKLVIHPQNRMPFPEDEGIILSPGHATSVGIKQVEVIRKNYPYGDCLSSDEDHSTIDVYEKRYPVSYSNMQEILKKWKVKGESLLDISNNSLFKQNLLKLEIYYEELNYQSVKERPLYTIGSYLSDIGGVLGLWVGFSIMTLGEFLEFGIDLLVHGCFCCWARVRRRDWATITVKENKCG</sequence>
<keyword evidence="11 12" id="KW-0407">Ion channel</keyword>
<evidence type="ECO:0000256" key="1">
    <source>
        <dbReference type="ARBA" id="ARBA00004141"/>
    </source>
</evidence>
<name>A0AAD9MZW9_9ANNE</name>
<dbReference type="PANTHER" id="PTHR11690:SF248">
    <property type="entry name" value="PICKPOCKET 17, ISOFORM A"/>
    <property type="match status" value="1"/>
</dbReference>
<dbReference type="InterPro" id="IPR018378">
    <property type="entry name" value="C-type_lectin_CS"/>
</dbReference>
<dbReference type="AlphaFoldDB" id="A0AAD9MZW9"/>
<dbReference type="SMART" id="SM00034">
    <property type="entry name" value="CLECT"/>
    <property type="match status" value="1"/>
</dbReference>
<protein>
    <recommendedName>
        <fullName evidence="14">C-type lectin domain-containing protein</fullName>
    </recommendedName>
</protein>
<evidence type="ECO:0000256" key="5">
    <source>
        <dbReference type="ARBA" id="ARBA00022989"/>
    </source>
</evidence>
<dbReference type="Gene3D" id="2.60.470.10">
    <property type="entry name" value="Acid-sensing ion channels like domains"/>
    <property type="match status" value="1"/>
</dbReference>
<evidence type="ECO:0000256" key="13">
    <source>
        <dbReference type="SAM" id="MobiDB-lite"/>
    </source>
</evidence>
<dbReference type="PROSITE" id="PS50041">
    <property type="entry name" value="C_TYPE_LECTIN_2"/>
    <property type="match status" value="1"/>
</dbReference>
<dbReference type="GO" id="GO:0015280">
    <property type="term" value="F:ligand-gated sodium channel activity"/>
    <property type="evidence" value="ECO:0007669"/>
    <property type="project" value="TreeGrafter"/>
</dbReference>
<keyword evidence="7 12" id="KW-0406">Ion transport</keyword>
<keyword evidence="4 12" id="KW-0812">Transmembrane</keyword>
<comment type="similarity">
    <text evidence="12">Belongs to the amiloride-sensitive sodium channel (TC 1.A.6) family.</text>
</comment>
<evidence type="ECO:0000256" key="6">
    <source>
        <dbReference type="ARBA" id="ARBA00023053"/>
    </source>
</evidence>
<dbReference type="PROSITE" id="PS00615">
    <property type="entry name" value="C_TYPE_LECTIN_1"/>
    <property type="match status" value="1"/>
</dbReference>
<keyword evidence="5" id="KW-1133">Transmembrane helix</keyword>
<gene>
    <name evidence="15" type="ORF">LSH36_412g02058</name>
</gene>
<evidence type="ECO:0000256" key="2">
    <source>
        <dbReference type="ARBA" id="ARBA00022448"/>
    </source>
</evidence>
<evidence type="ECO:0000256" key="7">
    <source>
        <dbReference type="ARBA" id="ARBA00023065"/>
    </source>
</evidence>
<dbReference type="PANTHER" id="PTHR11690">
    <property type="entry name" value="AMILORIDE-SENSITIVE SODIUM CHANNEL-RELATED"/>
    <property type="match status" value="1"/>
</dbReference>
<keyword evidence="3 12" id="KW-0894">Sodium channel</keyword>
<evidence type="ECO:0000259" key="14">
    <source>
        <dbReference type="PROSITE" id="PS50041"/>
    </source>
</evidence>
<proteinExistence type="inferred from homology"/>
<dbReference type="Proteomes" id="UP001208570">
    <property type="component" value="Unassembled WGS sequence"/>
</dbReference>
<evidence type="ECO:0000313" key="15">
    <source>
        <dbReference type="EMBL" id="KAK2150323.1"/>
    </source>
</evidence>
<dbReference type="GO" id="GO:0005886">
    <property type="term" value="C:plasma membrane"/>
    <property type="evidence" value="ECO:0007669"/>
    <property type="project" value="TreeGrafter"/>
</dbReference>
<dbReference type="Gene3D" id="3.10.100.10">
    <property type="entry name" value="Mannose-Binding Protein A, subunit A"/>
    <property type="match status" value="1"/>
</dbReference>
<comment type="subcellular location">
    <subcellularLocation>
        <location evidence="1">Membrane</location>
        <topology evidence="1">Multi-pass membrane protein</topology>
    </subcellularLocation>
</comment>
<feature type="domain" description="C-type lectin" evidence="14">
    <location>
        <begin position="47"/>
        <end position="158"/>
    </location>
</feature>
<dbReference type="EMBL" id="JAODUP010000412">
    <property type="protein sequence ID" value="KAK2150323.1"/>
    <property type="molecule type" value="Genomic_DNA"/>
</dbReference>
<dbReference type="InterPro" id="IPR016187">
    <property type="entry name" value="CTDL_fold"/>
</dbReference>
<evidence type="ECO:0000256" key="12">
    <source>
        <dbReference type="RuleBase" id="RU000679"/>
    </source>
</evidence>
<evidence type="ECO:0000313" key="16">
    <source>
        <dbReference type="Proteomes" id="UP001208570"/>
    </source>
</evidence>
<evidence type="ECO:0000256" key="9">
    <source>
        <dbReference type="ARBA" id="ARBA00023157"/>
    </source>
</evidence>
<keyword evidence="10 12" id="KW-0739">Sodium transport</keyword>
<evidence type="ECO:0000256" key="8">
    <source>
        <dbReference type="ARBA" id="ARBA00023136"/>
    </source>
</evidence>
<dbReference type="Pfam" id="PF00858">
    <property type="entry name" value="ASC"/>
    <property type="match status" value="1"/>
</dbReference>
<evidence type="ECO:0000256" key="4">
    <source>
        <dbReference type="ARBA" id="ARBA00022692"/>
    </source>
</evidence>
<comment type="caution">
    <text evidence="15">The sequence shown here is derived from an EMBL/GenBank/DDBJ whole genome shotgun (WGS) entry which is preliminary data.</text>
</comment>
<evidence type="ECO:0000256" key="11">
    <source>
        <dbReference type="ARBA" id="ARBA00023303"/>
    </source>
</evidence>
<evidence type="ECO:0000256" key="10">
    <source>
        <dbReference type="ARBA" id="ARBA00023201"/>
    </source>
</evidence>
<accession>A0AAD9MZW9</accession>
<keyword evidence="2 12" id="KW-0813">Transport</keyword>
<evidence type="ECO:0000256" key="3">
    <source>
        <dbReference type="ARBA" id="ARBA00022461"/>
    </source>
</evidence>
<reference evidence="15" key="1">
    <citation type="journal article" date="2023" name="Mol. Biol. Evol.">
        <title>Third-Generation Sequencing Reveals the Adaptive Role of the Epigenome in Three Deep-Sea Polychaetes.</title>
        <authorList>
            <person name="Perez M."/>
            <person name="Aroh O."/>
            <person name="Sun Y."/>
            <person name="Lan Y."/>
            <person name="Juniper S.K."/>
            <person name="Young C.R."/>
            <person name="Angers B."/>
            <person name="Qian P.Y."/>
        </authorList>
    </citation>
    <scope>NUCLEOTIDE SEQUENCE</scope>
    <source>
        <strain evidence="15">P08H-3</strain>
    </source>
</reference>
<organism evidence="15 16">
    <name type="scientific">Paralvinella palmiformis</name>
    <dbReference type="NCBI Taxonomy" id="53620"/>
    <lineage>
        <taxon>Eukaryota</taxon>
        <taxon>Metazoa</taxon>
        <taxon>Spiralia</taxon>
        <taxon>Lophotrochozoa</taxon>
        <taxon>Annelida</taxon>
        <taxon>Polychaeta</taxon>
        <taxon>Sedentaria</taxon>
        <taxon>Canalipalpata</taxon>
        <taxon>Terebellida</taxon>
        <taxon>Terebelliformia</taxon>
        <taxon>Alvinellidae</taxon>
        <taxon>Paralvinella</taxon>
    </lineage>
</organism>
<dbReference type="CDD" id="cd00037">
    <property type="entry name" value="CLECT"/>
    <property type="match status" value="1"/>
</dbReference>
<dbReference type="InterPro" id="IPR001873">
    <property type="entry name" value="ENaC"/>
</dbReference>
<keyword evidence="8" id="KW-0472">Membrane</keyword>
<dbReference type="SUPFAM" id="SSF56436">
    <property type="entry name" value="C-type lectin-like"/>
    <property type="match status" value="1"/>
</dbReference>